<protein>
    <submittedName>
        <fullName evidence="1">Uncharacterized protein</fullName>
    </submittedName>
</protein>
<gene>
    <name evidence="1" type="ORF">UFOVP1049_48</name>
</gene>
<accession>A0A6J5QGA3</accession>
<evidence type="ECO:0000313" key="1">
    <source>
        <dbReference type="EMBL" id="CAB4180531.1"/>
    </source>
</evidence>
<dbReference type="EMBL" id="LR796986">
    <property type="protein sequence ID" value="CAB4180531.1"/>
    <property type="molecule type" value="Genomic_DNA"/>
</dbReference>
<name>A0A6J5QGA3_9CAUD</name>
<reference evidence="1" key="1">
    <citation type="submission" date="2020-05" db="EMBL/GenBank/DDBJ databases">
        <authorList>
            <person name="Chiriac C."/>
            <person name="Salcher M."/>
            <person name="Ghai R."/>
            <person name="Kavagutti S V."/>
        </authorList>
    </citation>
    <scope>NUCLEOTIDE SEQUENCE</scope>
</reference>
<sequence length="118" mass="14452">MKWNIFERLTTLEKELHELREVVRFQGNTIISLQLANIEQEGAKLVESETERRKRTQREWYVRNKDAIIERRNAAKKLKEAQNQGDSKKAYYWKNREKMREYGRQYYQKKKAKSQENK</sequence>
<proteinExistence type="predicted"/>
<organism evidence="1">
    <name type="scientific">uncultured Caudovirales phage</name>
    <dbReference type="NCBI Taxonomy" id="2100421"/>
    <lineage>
        <taxon>Viruses</taxon>
        <taxon>Duplodnaviria</taxon>
        <taxon>Heunggongvirae</taxon>
        <taxon>Uroviricota</taxon>
        <taxon>Caudoviricetes</taxon>
        <taxon>Peduoviridae</taxon>
        <taxon>Maltschvirus</taxon>
        <taxon>Maltschvirus maltsch</taxon>
    </lineage>
</organism>